<reference evidence="2 3" key="1">
    <citation type="journal article" date="2021" name="Nat. Commun.">
        <title>Genetic determinants of endophytism in the Arabidopsis root mycobiome.</title>
        <authorList>
            <person name="Mesny F."/>
            <person name="Miyauchi S."/>
            <person name="Thiergart T."/>
            <person name="Pickel B."/>
            <person name="Atanasova L."/>
            <person name="Karlsson M."/>
            <person name="Huettel B."/>
            <person name="Barry K.W."/>
            <person name="Haridas S."/>
            <person name="Chen C."/>
            <person name="Bauer D."/>
            <person name="Andreopoulos W."/>
            <person name="Pangilinan J."/>
            <person name="LaButti K."/>
            <person name="Riley R."/>
            <person name="Lipzen A."/>
            <person name="Clum A."/>
            <person name="Drula E."/>
            <person name="Henrissat B."/>
            <person name="Kohler A."/>
            <person name="Grigoriev I.V."/>
            <person name="Martin F.M."/>
            <person name="Hacquard S."/>
        </authorList>
    </citation>
    <scope>NUCLEOTIDE SEQUENCE [LARGE SCALE GENOMIC DNA]</scope>
    <source>
        <strain evidence="2 3">MPI-CAGE-CH-0241</strain>
    </source>
</reference>
<accession>A0A9P8W7B2</accession>
<evidence type="ECO:0000313" key="3">
    <source>
        <dbReference type="Proteomes" id="UP000777438"/>
    </source>
</evidence>
<proteinExistence type="predicted"/>
<feature type="compositionally biased region" description="Basic and acidic residues" evidence="1">
    <location>
        <begin position="335"/>
        <end position="348"/>
    </location>
</feature>
<dbReference type="OrthoDB" id="4227485at2759"/>
<dbReference type="AlphaFoldDB" id="A0A9P8W7B2"/>
<feature type="non-terminal residue" evidence="2">
    <location>
        <position position="433"/>
    </location>
</feature>
<gene>
    <name evidence="2" type="ORF">B0T10DRAFT_440450</name>
</gene>
<comment type="caution">
    <text evidence="2">The sequence shown here is derived from an EMBL/GenBank/DDBJ whole genome shotgun (WGS) entry which is preliminary data.</text>
</comment>
<organism evidence="2 3">
    <name type="scientific">Thelonectria olida</name>
    <dbReference type="NCBI Taxonomy" id="1576542"/>
    <lineage>
        <taxon>Eukaryota</taxon>
        <taxon>Fungi</taxon>
        <taxon>Dikarya</taxon>
        <taxon>Ascomycota</taxon>
        <taxon>Pezizomycotina</taxon>
        <taxon>Sordariomycetes</taxon>
        <taxon>Hypocreomycetidae</taxon>
        <taxon>Hypocreales</taxon>
        <taxon>Nectriaceae</taxon>
        <taxon>Thelonectria</taxon>
    </lineage>
</organism>
<evidence type="ECO:0000313" key="2">
    <source>
        <dbReference type="EMBL" id="KAH6889943.1"/>
    </source>
</evidence>
<dbReference type="EMBL" id="JAGPYM010000010">
    <property type="protein sequence ID" value="KAH6889943.1"/>
    <property type="molecule type" value="Genomic_DNA"/>
</dbReference>
<feature type="region of interest" description="Disordered" evidence="1">
    <location>
        <begin position="314"/>
        <end position="348"/>
    </location>
</feature>
<protein>
    <submittedName>
        <fullName evidence="2">Uncharacterized protein</fullName>
    </submittedName>
</protein>
<dbReference type="InterPro" id="IPR022198">
    <property type="entry name" value="DUF3723"/>
</dbReference>
<name>A0A9P8W7B2_9HYPO</name>
<dbReference type="Proteomes" id="UP000777438">
    <property type="component" value="Unassembled WGS sequence"/>
</dbReference>
<evidence type="ECO:0000256" key="1">
    <source>
        <dbReference type="SAM" id="MobiDB-lite"/>
    </source>
</evidence>
<dbReference type="Pfam" id="PF12520">
    <property type="entry name" value="DUF3723"/>
    <property type="match status" value="1"/>
</dbReference>
<sequence>MALLNDYLAGTFQVPLRLLTSEGFAECPLPFSEQAAVPELRDFLRNPQQPITGIVTPETLKEILESVNIFRDRFEPPLLQQDIDLSDSRHKVHCLVGKACLQTATARLGEQFRCTVRIYYIPSDFHGKYSDGEIFRHLLYYSDNPDAFKPWFSRLKEGKRKHIAMLMERHDIWTSLKALVPFPGLWEDVQIGNIAKNLAAHADHAIVCYFSRLHSVWCQIFSGHGDKRKLLKSKDVRLLQYKAPSWSQSDHSCIQQMYDDASLLADMPSDVRSDILRNVYSVEGVIPSILTFHENFRYLTIGLKIIEKHAAAIPPKRKRKTREDPYPSPPSLLRSMEKDLSVKGDDGRQRTTHVEVGEGDLCPVFGLSPVSSFLVVLLSALRNFPYLGQEPPSQDVKGRGTMAHVVAYQQKCLCQVASAAGFQNDTIRKGLKL</sequence>
<keyword evidence="3" id="KW-1185">Reference proteome</keyword>